<evidence type="ECO:0000256" key="3">
    <source>
        <dbReference type="ARBA" id="ARBA00012115"/>
    </source>
</evidence>
<feature type="binding site" evidence="8">
    <location>
        <position position="122"/>
    </location>
    <ligand>
        <name>Mg(2+)</name>
        <dbReference type="ChEBI" id="CHEBI:18420"/>
        <label>1</label>
    </ligand>
</feature>
<dbReference type="SUPFAM" id="SSF56219">
    <property type="entry name" value="DNase I-like"/>
    <property type="match status" value="1"/>
</dbReference>
<evidence type="ECO:0000256" key="1">
    <source>
        <dbReference type="ARBA" id="ARBA00000493"/>
    </source>
</evidence>
<reference evidence="11 12" key="1">
    <citation type="submission" date="2022-05" db="EMBL/GenBank/DDBJ databases">
        <authorList>
            <consortium name="Genoscope - CEA"/>
            <person name="William W."/>
        </authorList>
    </citation>
    <scope>NUCLEOTIDE SEQUENCE [LARGE SCALE GENOMIC DNA]</scope>
</reference>
<dbReference type="GO" id="GO:0008311">
    <property type="term" value="F:double-stranded DNA 3'-5' DNA exonuclease activity"/>
    <property type="evidence" value="ECO:0007669"/>
    <property type="project" value="UniProtKB-EC"/>
</dbReference>
<feature type="site" description="Interaction with DNA substrate" evidence="9">
    <location>
        <position position="210"/>
    </location>
</feature>
<feature type="binding site" evidence="8">
    <location>
        <position position="209"/>
    </location>
    <ligand>
        <name>Mg(2+)</name>
        <dbReference type="ChEBI" id="CHEBI:18420"/>
        <label>1</label>
    </ligand>
</feature>
<evidence type="ECO:0000259" key="10">
    <source>
        <dbReference type="Pfam" id="PF03372"/>
    </source>
</evidence>
<dbReference type="GO" id="GO:0008081">
    <property type="term" value="F:phosphoric diester hydrolase activity"/>
    <property type="evidence" value="ECO:0007669"/>
    <property type="project" value="TreeGrafter"/>
</dbReference>
<accession>A0AAU9XBT8</accession>
<organism evidence="11 12">
    <name type="scientific">Pocillopora meandrina</name>
    <dbReference type="NCBI Taxonomy" id="46732"/>
    <lineage>
        <taxon>Eukaryota</taxon>
        <taxon>Metazoa</taxon>
        <taxon>Cnidaria</taxon>
        <taxon>Anthozoa</taxon>
        <taxon>Hexacorallia</taxon>
        <taxon>Scleractinia</taxon>
        <taxon>Astrocoeniina</taxon>
        <taxon>Pocilloporidae</taxon>
        <taxon>Pocillopora</taxon>
    </lineage>
</organism>
<evidence type="ECO:0000256" key="7">
    <source>
        <dbReference type="PIRSR" id="PIRSR604808-1"/>
    </source>
</evidence>
<dbReference type="Pfam" id="PF03372">
    <property type="entry name" value="Exo_endo_phos"/>
    <property type="match status" value="1"/>
</dbReference>
<evidence type="ECO:0000313" key="11">
    <source>
        <dbReference type="EMBL" id="CAH3142873.1"/>
    </source>
</evidence>
<keyword evidence="6 8" id="KW-0460">Magnesium</keyword>
<proteinExistence type="inferred from homology"/>
<gene>
    <name evidence="11" type="ORF">PMEA_00020310</name>
</gene>
<dbReference type="Gene3D" id="3.60.10.10">
    <property type="entry name" value="Endonuclease/exonuclease/phosphatase"/>
    <property type="match status" value="1"/>
</dbReference>
<name>A0AAU9XBT8_9CNID</name>
<keyword evidence="12" id="KW-1185">Reference proteome</keyword>
<feature type="site" description="Transition state stabilizer" evidence="9">
    <location>
        <position position="124"/>
    </location>
</feature>
<dbReference type="PANTHER" id="PTHR22748">
    <property type="entry name" value="AP ENDONUCLEASE"/>
    <property type="match status" value="1"/>
</dbReference>
<comment type="similarity">
    <text evidence="2">Belongs to the DNA repair enzymes AP/ExoA family.</text>
</comment>
<dbReference type="InterPro" id="IPR036691">
    <property type="entry name" value="Endo/exonu/phosph_ase_sf"/>
</dbReference>
<keyword evidence="5" id="KW-0378">Hydrolase</keyword>
<protein>
    <recommendedName>
        <fullName evidence="3">exodeoxyribonuclease III</fullName>
        <ecNumber evidence="3">3.1.11.2</ecNumber>
    </recommendedName>
</protein>
<dbReference type="GO" id="GO:0005634">
    <property type="term" value="C:nucleus"/>
    <property type="evidence" value="ECO:0007669"/>
    <property type="project" value="TreeGrafter"/>
</dbReference>
<feature type="binding site" evidence="8">
    <location>
        <position position="124"/>
    </location>
    <ligand>
        <name>Mg(2+)</name>
        <dbReference type="ChEBI" id="CHEBI:18420"/>
        <label>1</label>
    </ligand>
</feature>
<feature type="active site" description="Proton donor/acceptor" evidence="7">
    <location>
        <position position="210"/>
    </location>
</feature>
<evidence type="ECO:0000256" key="4">
    <source>
        <dbReference type="ARBA" id="ARBA00022723"/>
    </source>
</evidence>
<evidence type="ECO:0000256" key="8">
    <source>
        <dbReference type="PIRSR" id="PIRSR604808-2"/>
    </source>
</evidence>
<dbReference type="GO" id="GO:0046872">
    <property type="term" value="F:metal ion binding"/>
    <property type="evidence" value="ECO:0007669"/>
    <property type="project" value="UniProtKB-KW"/>
</dbReference>
<dbReference type="GO" id="GO:0006284">
    <property type="term" value="P:base-excision repair"/>
    <property type="evidence" value="ECO:0007669"/>
    <property type="project" value="TreeGrafter"/>
</dbReference>
<keyword evidence="4 8" id="KW-0479">Metal-binding</keyword>
<feature type="site" description="Important for catalytic activity" evidence="9">
    <location>
        <position position="185"/>
    </location>
</feature>
<evidence type="ECO:0000256" key="9">
    <source>
        <dbReference type="PIRSR" id="PIRSR604808-3"/>
    </source>
</evidence>
<dbReference type="InterPro" id="IPR004808">
    <property type="entry name" value="AP_endonuc_1"/>
</dbReference>
<dbReference type="InterPro" id="IPR005135">
    <property type="entry name" value="Endo/exonuclease/phosphatase"/>
</dbReference>
<comment type="catalytic activity">
    <reaction evidence="1">
        <text>Exonucleolytic cleavage in the 3'- to 5'-direction to yield nucleoside 5'-phosphates.</text>
        <dbReference type="EC" id="3.1.11.2"/>
    </reaction>
</comment>
<comment type="cofactor">
    <cofactor evidence="8">
        <name>Mg(2+)</name>
        <dbReference type="ChEBI" id="CHEBI:18420"/>
    </cofactor>
    <cofactor evidence="8">
        <name>Mn(2+)</name>
        <dbReference type="ChEBI" id="CHEBI:29035"/>
    </cofactor>
    <text evidence="8">Probably binds two magnesium or manganese ions per subunit.</text>
</comment>
<keyword evidence="8" id="KW-0464">Manganese</keyword>
<evidence type="ECO:0000256" key="5">
    <source>
        <dbReference type="ARBA" id="ARBA00022801"/>
    </source>
</evidence>
<feature type="domain" description="Endonuclease/exonuclease/phosphatase" evidence="10">
    <location>
        <begin position="2"/>
        <end position="210"/>
    </location>
</feature>
<evidence type="ECO:0000256" key="2">
    <source>
        <dbReference type="ARBA" id="ARBA00007092"/>
    </source>
</evidence>
<dbReference type="EMBL" id="CALNXJ010000037">
    <property type="protein sequence ID" value="CAH3142873.1"/>
    <property type="molecule type" value="Genomic_DNA"/>
</dbReference>
<dbReference type="EC" id="3.1.11.2" evidence="3"/>
<sequence length="303" mass="35766">MWLTKQKADIVFLQETYSSIEDEKFWNTQWKGKMLFSHGSHHSKSTLVLIKQGLDFEQKSVLCDPNGRFIILEAVVQDTPVLLVNIYAPNKIHEQEAFFKKIESQLDRFDFDPKCKIIIGGDFNIFFDDILDCLGGNPKIKQKSVDIVKDIMLANELTDVWRLRHPGKKRFTWRQTNSTIQRRLDFWLISNSFLEDISFTDIIPTIKTDHSAITLIFKKVADHKPGPSYWKFNSSLVDDSKYIDFIKSSYPMWLVEYKDITSKRLLWDIIKYRILQEYPTQELPLLAWVNRRYSCQLEERAKI</sequence>
<feature type="binding site" evidence="8">
    <location>
        <position position="210"/>
    </location>
    <ligand>
        <name>Mg(2+)</name>
        <dbReference type="ChEBI" id="CHEBI:18420"/>
        <label>2</label>
    </ligand>
</feature>
<evidence type="ECO:0000313" key="12">
    <source>
        <dbReference type="Proteomes" id="UP001159428"/>
    </source>
</evidence>
<feature type="binding site" evidence="8">
    <location>
        <position position="15"/>
    </location>
    <ligand>
        <name>Mg(2+)</name>
        <dbReference type="ChEBI" id="CHEBI:18420"/>
        <label>1</label>
    </ligand>
</feature>
<feature type="active site" evidence="7">
    <location>
        <position position="87"/>
    </location>
</feature>
<evidence type="ECO:0000256" key="6">
    <source>
        <dbReference type="ARBA" id="ARBA00022842"/>
    </source>
</evidence>
<dbReference type="Proteomes" id="UP001159428">
    <property type="component" value="Unassembled WGS sequence"/>
</dbReference>
<dbReference type="PANTHER" id="PTHR22748:SF26">
    <property type="entry name" value="ENDONUCLEASE_EXONUCLEASE_PHOSPHATASE DOMAIN-CONTAINING PROTEIN"/>
    <property type="match status" value="1"/>
</dbReference>
<dbReference type="AlphaFoldDB" id="A0AAU9XBT8"/>
<feature type="active site" description="Proton donor/acceptor" evidence="7">
    <location>
        <position position="122"/>
    </location>
</feature>
<dbReference type="GO" id="GO:0003906">
    <property type="term" value="F:DNA-(apurinic or apyrimidinic site) endonuclease activity"/>
    <property type="evidence" value="ECO:0007669"/>
    <property type="project" value="TreeGrafter"/>
</dbReference>
<comment type="caution">
    <text evidence="11">The sequence shown here is derived from an EMBL/GenBank/DDBJ whole genome shotgun (WGS) entry which is preliminary data.</text>
</comment>
<dbReference type="CDD" id="cd09076">
    <property type="entry name" value="L1-EN"/>
    <property type="match status" value="1"/>
</dbReference>